<comment type="similarity">
    <text evidence="1">Belongs to the peptidase S10 family.</text>
</comment>
<dbReference type="InterPro" id="IPR001563">
    <property type="entry name" value="Peptidase_S10"/>
</dbReference>
<dbReference type="InterPro" id="IPR033124">
    <property type="entry name" value="Ser_caboxypep_his_AS"/>
</dbReference>
<dbReference type="Proteomes" id="UP001159363">
    <property type="component" value="Chromosome 2"/>
</dbReference>
<organism evidence="2 3">
    <name type="scientific">Dryococelus australis</name>
    <dbReference type="NCBI Taxonomy" id="614101"/>
    <lineage>
        <taxon>Eukaryota</taxon>
        <taxon>Metazoa</taxon>
        <taxon>Ecdysozoa</taxon>
        <taxon>Arthropoda</taxon>
        <taxon>Hexapoda</taxon>
        <taxon>Insecta</taxon>
        <taxon>Pterygota</taxon>
        <taxon>Neoptera</taxon>
        <taxon>Polyneoptera</taxon>
        <taxon>Phasmatodea</taxon>
        <taxon>Verophasmatodea</taxon>
        <taxon>Anareolatae</taxon>
        <taxon>Phasmatidae</taxon>
        <taxon>Eurycanthinae</taxon>
        <taxon>Dryococelus</taxon>
    </lineage>
</organism>
<gene>
    <name evidence="2" type="ORF">PR048_004311</name>
</gene>
<dbReference type="InterPro" id="IPR029058">
    <property type="entry name" value="AB_hydrolase_fold"/>
</dbReference>
<reference evidence="2 3" key="1">
    <citation type="submission" date="2023-02" db="EMBL/GenBank/DDBJ databases">
        <title>LHISI_Scaffold_Assembly.</title>
        <authorList>
            <person name="Stuart O.P."/>
            <person name="Cleave R."/>
            <person name="Magrath M.J.L."/>
            <person name="Mikheyev A.S."/>
        </authorList>
    </citation>
    <scope>NUCLEOTIDE SEQUENCE [LARGE SCALE GENOMIC DNA]</scope>
    <source>
        <strain evidence="2">Daus_M_001</strain>
        <tissue evidence="2">Leg muscle</tissue>
    </source>
</reference>
<dbReference type="Gene3D" id="3.40.50.1820">
    <property type="entry name" value="alpha/beta hydrolase"/>
    <property type="match status" value="1"/>
</dbReference>
<dbReference type="EMBL" id="JARBHB010000002">
    <property type="protein sequence ID" value="KAJ8891758.1"/>
    <property type="molecule type" value="Genomic_DNA"/>
</dbReference>
<comment type="caution">
    <text evidence="2">The sequence shown here is derived from an EMBL/GenBank/DDBJ whole genome shotgun (WGS) entry which is preliminary data.</text>
</comment>
<proteinExistence type="inferred from homology"/>
<evidence type="ECO:0000313" key="3">
    <source>
        <dbReference type="Proteomes" id="UP001159363"/>
    </source>
</evidence>
<name>A0ABQ9I703_9NEOP</name>
<dbReference type="SUPFAM" id="SSF53474">
    <property type="entry name" value="alpha/beta-Hydrolases"/>
    <property type="match status" value="1"/>
</dbReference>
<evidence type="ECO:0008006" key="4">
    <source>
        <dbReference type="Google" id="ProtNLM"/>
    </source>
</evidence>
<dbReference type="Pfam" id="PF00450">
    <property type="entry name" value="Peptidase_S10"/>
    <property type="match status" value="1"/>
</dbReference>
<evidence type="ECO:0000313" key="2">
    <source>
        <dbReference type="EMBL" id="KAJ8891758.1"/>
    </source>
</evidence>
<evidence type="ECO:0000256" key="1">
    <source>
        <dbReference type="ARBA" id="ARBA00009431"/>
    </source>
</evidence>
<sequence length="203" mass="23324">MPGHFGKFLDQVGRKGLVESQSPLVTNELLFAYENFSGMFQLENFIVRDTPRWNSDAKHAHFVQRSDVRRAIHVGDHAAMLDLSIRVYDALVPDQMRSVKRWLEDLLNVGYRVICFSGQLDVIVGYPLSIRMYLSLKFSASEEYRRVKRIGWYTDNELAGYTKTAGNFTEVMVRGAGHMVPLDQPRRTLAFVNAVIRETNNKH</sequence>
<dbReference type="PROSITE" id="PS00560">
    <property type="entry name" value="CARBOXYPEPT_SER_HIS"/>
    <property type="match status" value="1"/>
</dbReference>
<keyword evidence="3" id="KW-1185">Reference proteome</keyword>
<accession>A0ABQ9I703</accession>
<protein>
    <recommendedName>
        <fullName evidence="4">Serine carboxypeptidase</fullName>
    </recommendedName>
</protein>